<dbReference type="Proteomes" id="UP001151002">
    <property type="component" value="Unassembled WGS sequence"/>
</dbReference>
<gene>
    <name evidence="4" type="ORF">OWR29_01125</name>
</gene>
<evidence type="ECO:0000313" key="5">
    <source>
        <dbReference type="Proteomes" id="UP001151002"/>
    </source>
</evidence>
<name>A0ABT4AQR2_9ACTN</name>
<dbReference type="SMART" id="SM00421">
    <property type="entry name" value="HTH_LUXR"/>
    <property type="match status" value="1"/>
</dbReference>
<keyword evidence="1" id="KW-0547">Nucleotide-binding</keyword>
<proteinExistence type="predicted"/>
<dbReference type="SUPFAM" id="SSF46894">
    <property type="entry name" value="C-terminal effector domain of the bipartite response regulators"/>
    <property type="match status" value="1"/>
</dbReference>
<evidence type="ECO:0000256" key="1">
    <source>
        <dbReference type="ARBA" id="ARBA00022741"/>
    </source>
</evidence>
<dbReference type="InterPro" id="IPR000792">
    <property type="entry name" value="Tscrpt_reg_LuxR_C"/>
</dbReference>
<evidence type="ECO:0000256" key="2">
    <source>
        <dbReference type="ARBA" id="ARBA00022840"/>
    </source>
</evidence>
<dbReference type="PROSITE" id="PS50043">
    <property type="entry name" value="HTH_LUXR_2"/>
    <property type="match status" value="1"/>
</dbReference>
<sequence length="897" mass="95263">MHTSPALVGRLDETRRIEALTAAARDGRGGALVVRGEAGIGKTALLDHAVRAAPSFRVVDAFGSEFEQELPYSGLHQLCVPLLEHLDDLPPRHRDALRVAFGMAEGTPGEFEVGLGVLGLMSAAARSQPLLCRVDDAQWLDGASAKVLRFLARRLATDPVALLFAVRIGERADEFDELPEVLLRGLTDDQARTLLAERSPFPLDDQVRDRLVAEAQGSPLALLELPRAGGFEPPDNSSVPAWIEHGFRARLTGLSGHARLLLILASADPTGDPGLLWSAAHHLGLDLTSTSAEAAGTGLAAFGHRVSFCHPLARSAVYRAAGDAERRTAHRALADATDPGTAPDRQAWHRAQACAGPDDEVAAQLDRCAARAQSRGGVAAAAAFLERSVALSLDPELRIERTLAAAQASFDAGATDKAIALLTTLDNAGLSELQRAQAELLRGRTAFARHRDGAGPMLMVSAARRLSTLDPQRARGWFLDALEMSLVVGRAGGVVGQVVAAARASAPASASPDLLDALLALVTDGYRAAAPLLRRAIDDDTTRARRPALATMVAVELWDPDTHAAITEWLVKTGRATGSPLLLRLGLAQKAVEAIVLTGDPGQALAATAEEAAVADATDAAPLLYHRLHLAAQRGRRDEFLQLAAAIAAEPDQAGWVTNLHATAATLHNGLADYPAALAAARRAVEPGGIFLIGPALPELVEAAVRCDEPAVAAEALATLAERTEASGTATGRGIAAYARGLVTGNENDYREAVDLLADGRLTPYLGRAHLLYGEWLRRQGRRRDCRVQLHTAYDLLETAGQDGFARRAADELRATGERVHSRSEHPYEKLTMQEVAVARLVGAGATSNEVAGQLFVSKRTVDAHLRSIFRKLGLTSRRQLRDHPELIGATRGNAYA</sequence>
<reference evidence="4" key="1">
    <citation type="submission" date="2022-11" db="EMBL/GenBank/DDBJ databases">
        <authorList>
            <person name="Somphong A."/>
            <person name="Phongsopitanun W."/>
        </authorList>
    </citation>
    <scope>NUCLEOTIDE SEQUENCE</scope>
    <source>
        <strain evidence="4">Pm04-4</strain>
    </source>
</reference>
<dbReference type="RefSeq" id="WP_267560337.1">
    <property type="nucleotide sequence ID" value="NZ_JAPNTZ010000001.1"/>
</dbReference>
<dbReference type="PANTHER" id="PTHR16305">
    <property type="entry name" value="TESTICULAR SOLUBLE ADENYLYL CYCLASE"/>
    <property type="match status" value="1"/>
</dbReference>
<dbReference type="PROSITE" id="PS00622">
    <property type="entry name" value="HTH_LUXR_1"/>
    <property type="match status" value="1"/>
</dbReference>
<protein>
    <submittedName>
        <fullName evidence="4">AAA family ATPase</fullName>
    </submittedName>
</protein>
<feature type="domain" description="HTH luxR-type" evidence="3">
    <location>
        <begin position="824"/>
        <end position="889"/>
    </location>
</feature>
<dbReference type="InterPro" id="IPR027417">
    <property type="entry name" value="P-loop_NTPase"/>
</dbReference>
<dbReference type="InterPro" id="IPR016032">
    <property type="entry name" value="Sig_transdc_resp-reg_C-effctor"/>
</dbReference>
<dbReference type="InterPro" id="IPR036388">
    <property type="entry name" value="WH-like_DNA-bd_sf"/>
</dbReference>
<organism evidence="4 5">
    <name type="scientific">Paractinoplanes pyxinae</name>
    <dbReference type="NCBI Taxonomy" id="2997416"/>
    <lineage>
        <taxon>Bacteria</taxon>
        <taxon>Bacillati</taxon>
        <taxon>Actinomycetota</taxon>
        <taxon>Actinomycetes</taxon>
        <taxon>Micromonosporales</taxon>
        <taxon>Micromonosporaceae</taxon>
        <taxon>Paractinoplanes</taxon>
    </lineage>
</organism>
<dbReference type="Pfam" id="PF13191">
    <property type="entry name" value="AAA_16"/>
    <property type="match status" value="1"/>
</dbReference>
<dbReference type="EMBL" id="JAPNTZ010000001">
    <property type="protein sequence ID" value="MCY1136581.1"/>
    <property type="molecule type" value="Genomic_DNA"/>
</dbReference>
<evidence type="ECO:0000313" key="4">
    <source>
        <dbReference type="EMBL" id="MCY1136581.1"/>
    </source>
</evidence>
<dbReference type="Pfam" id="PF00196">
    <property type="entry name" value="GerE"/>
    <property type="match status" value="1"/>
</dbReference>
<dbReference type="SUPFAM" id="SSF52540">
    <property type="entry name" value="P-loop containing nucleoside triphosphate hydrolases"/>
    <property type="match status" value="1"/>
</dbReference>
<dbReference type="PRINTS" id="PR00038">
    <property type="entry name" value="HTHLUXR"/>
</dbReference>
<dbReference type="CDD" id="cd06170">
    <property type="entry name" value="LuxR_C_like"/>
    <property type="match status" value="1"/>
</dbReference>
<keyword evidence="5" id="KW-1185">Reference proteome</keyword>
<dbReference type="PANTHER" id="PTHR16305:SF35">
    <property type="entry name" value="TRANSCRIPTIONAL ACTIVATOR DOMAIN"/>
    <property type="match status" value="1"/>
</dbReference>
<dbReference type="Gene3D" id="1.10.10.10">
    <property type="entry name" value="Winged helix-like DNA-binding domain superfamily/Winged helix DNA-binding domain"/>
    <property type="match status" value="1"/>
</dbReference>
<comment type="caution">
    <text evidence="4">The sequence shown here is derived from an EMBL/GenBank/DDBJ whole genome shotgun (WGS) entry which is preliminary data.</text>
</comment>
<dbReference type="InterPro" id="IPR041664">
    <property type="entry name" value="AAA_16"/>
</dbReference>
<accession>A0ABT4AQR2</accession>
<evidence type="ECO:0000259" key="3">
    <source>
        <dbReference type="PROSITE" id="PS50043"/>
    </source>
</evidence>
<keyword evidence="2" id="KW-0067">ATP-binding</keyword>